<dbReference type="SMART" id="SM00827">
    <property type="entry name" value="PKS_AT"/>
    <property type="match status" value="1"/>
</dbReference>
<dbReference type="Pfam" id="PF00698">
    <property type="entry name" value="Acyl_transf_1"/>
    <property type="match status" value="1"/>
</dbReference>
<dbReference type="SUPFAM" id="SSF55048">
    <property type="entry name" value="Probable ACP-binding domain of malonyl-CoA ACP transacylase"/>
    <property type="match status" value="1"/>
</dbReference>
<proteinExistence type="predicted"/>
<sequence length="302" mass="33420">MRSLWLMPGQGGQKARMLAEVDPELKAQVETWTGVKLLDTEEGYQDSQQIQLSILLLQVEQIDQLQQLGWQPDLVAGHSLGVFGAAYAAKVIGKEDVFKLVALRAKLMQDSCPAGYGMGVIVGLSRPAVKKLVEQVHADDNPVYLSNQNAEMQNTISGKITAIQSVLELAKENGAAKAKLLKVPNPSHSPLMAAAAKKLQEFLQTLTLQAPECIYLTNFNGHATRKLQDVAYDLGNNLIHPVYWETMMQVALEYEPTVSCEFSPGTAFTRLLKAKMDQLQTVTLETMSIDDADFLFNKWEKK</sequence>
<protein>
    <recommendedName>
        <fullName evidence="1">[acyl-carrier-protein] S-malonyltransferase</fullName>
        <ecNumber evidence="1">2.3.1.39</ecNumber>
    </recommendedName>
</protein>
<name>A0A437SV18_9LACO</name>
<dbReference type="Gene3D" id="3.40.366.10">
    <property type="entry name" value="Malonyl-Coenzyme A Acyl Carrier Protein, domain 2"/>
    <property type="match status" value="1"/>
</dbReference>
<accession>A0A437SV18</accession>
<gene>
    <name evidence="6" type="ORF">EJK17_05895</name>
</gene>
<dbReference type="GO" id="GO:0006633">
    <property type="term" value="P:fatty acid biosynthetic process"/>
    <property type="evidence" value="ECO:0007669"/>
    <property type="project" value="TreeGrafter"/>
</dbReference>
<evidence type="ECO:0000259" key="5">
    <source>
        <dbReference type="SMART" id="SM00827"/>
    </source>
</evidence>
<comment type="caution">
    <text evidence="6">The sequence shown here is derived from an EMBL/GenBank/DDBJ whole genome shotgun (WGS) entry which is preliminary data.</text>
</comment>
<evidence type="ECO:0000313" key="6">
    <source>
        <dbReference type="EMBL" id="RVU70776.1"/>
    </source>
</evidence>
<dbReference type="InterPro" id="IPR014043">
    <property type="entry name" value="Acyl_transferase_dom"/>
</dbReference>
<evidence type="ECO:0000256" key="4">
    <source>
        <dbReference type="ARBA" id="ARBA00048462"/>
    </source>
</evidence>
<dbReference type="PANTHER" id="PTHR42681:SF1">
    <property type="entry name" value="MALONYL-COA-ACYL CARRIER PROTEIN TRANSACYLASE, MITOCHONDRIAL"/>
    <property type="match status" value="1"/>
</dbReference>
<keyword evidence="2 6" id="KW-0808">Transferase</keyword>
<dbReference type="InterPro" id="IPR016035">
    <property type="entry name" value="Acyl_Trfase/lysoPLipase"/>
</dbReference>
<evidence type="ECO:0000256" key="1">
    <source>
        <dbReference type="ARBA" id="ARBA00013258"/>
    </source>
</evidence>
<dbReference type="GO" id="GO:0004314">
    <property type="term" value="F:[acyl-carrier-protein] S-malonyltransferase activity"/>
    <property type="evidence" value="ECO:0007669"/>
    <property type="project" value="UniProtKB-EC"/>
</dbReference>
<comment type="catalytic activity">
    <reaction evidence="4">
        <text>holo-[ACP] + malonyl-CoA = malonyl-[ACP] + CoA</text>
        <dbReference type="Rhea" id="RHEA:41792"/>
        <dbReference type="Rhea" id="RHEA-COMP:9623"/>
        <dbReference type="Rhea" id="RHEA-COMP:9685"/>
        <dbReference type="ChEBI" id="CHEBI:57287"/>
        <dbReference type="ChEBI" id="CHEBI:57384"/>
        <dbReference type="ChEBI" id="CHEBI:64479"/>
        <dbReference type="ChEBI" id="CHEBI:78449"/>
        <dbReference type="EC" id="2.3.1.39"/>
    </reaction>
</comment>
<dbReference type="InterPro" id="IPR050858">
    <property type="entry name" value="Mal-CoA-ACP_Trans/PKS_FabD"/>
</dbReference>
<dbReference type="SUPFAM" id="SSF52151">
    <property type="entry name" value="FabD/lysophospholipase-like"/>
    <property type="match status" value="1"/>
</dbReference>
<dbReference type="PANTHER" id="PTHR42681">
    <property type="entry name" value="MALONYL-COA-ACYL CARRIER PROTEIN TRANSACYLASE, MITOCHONDRIAL"/>
    <property type="match status" value="1"/>
</dbReference>
<keyword evidence="3 6" id="KW-0012">Acyltransferase</keyword>
<keyword evidence="7" id="KW-1185">Reference proteome</keyword>
<dbReference type="InterPro" id="IPR001227">
    <property type="entry name" value="Ac_transferase_dom_sf"/>
</dbReference>
<dbReference type="EMBL" id="RXIA01000013">
    <property type="protein sequence ID" value="RVU70776.1"/>
    <property type="molecule type" value="Genomic_DNA"/>
</dbReference>
<organism evidence="6 7">
    <name type="scientific">Lactobacillus xujianguonis</name>
    <dbReference type="NCBI Taxonomy" id="2495899"/>
    <lineage>
        <taxon>Bacteria</taxon>
        <taxon>Bacillati</taxon>
        <taxon>Bacillota</taxon>
        <taxon>Bacilli</taxon>
        <taxon>Lactobacillales</taxon>
        <taxon>Lactobacillaceae</taxon>
        <taxon>Lactobacillus</taxon>
    </lineage>
</organism>
<dbReference type="Proteomes" id="UP000288291">
    <property type="component" value="Unassembled WGS sequence"/>
</dbReference>
<dbReference type="InterPro" id="IPR016036">
    <property type="entry name" value="Malonyl_transacylase_ACP-bd"/>
</dbReference>
<evidence type="ECO:0000313" key="7">
    <source>
        <dbReference type="Proteomes" id="UP000288291"/>
    </source>
</evidence>
<dbReference type="RefSeq" id="WP_103661583.1">
    <property type="nucleotide sequence ID" value="NZ_ML136881.1"/>
</dbReference>
<dbReference type="EC" id="2.3.1.39" evidence="1"/>
<feature type="domain" description="Malonyl-CoA:ACP transacylase (MAT)" evidence="5">
    <location>
        <begin position="6"/>
        <end position="291"/>
    </location>
</feature>
<evidence type="ECO:0000256" key="3">
    <source>
        <dbReference type="ARBA" id="ARBA00023315"/>
    </source>
</evidence>
<evidence type="ECO:0000256" key="2">
    <source>
        <dbReference type="ARBA" id="ARBA00022679"/>
    </source>
</evidence>
<reference evidence="6 7" key="1">
    <citation type="submission" date="2018-12" db="EMBL/GenBank/DDBJ databases">
        <authorList>
            <person name="Meng J."/>
        </authorList>
    </citation>
    <scope>NUCLEOTIDE SEQUENCE [LARGE SCALE GENOMIC DNA]</scope>
    <source>
        <strain evidence="6 7">HT111-2</strain>
    </source>
</reference>
<dbReference type="AlphaFoldDB" id="A0A437SV18"/>
<dbReference type="GO" id="GO:0005829">
    <property type="term" value="C:cytosol"/>
    <property type="evidence" value="ECO:0007669"/>
    <property type="project" value="TreeGrafter"/>
</dbReference>